<dbReference type="NCBIfam" id="TIGR00229">
    <property type="entry name" value="sensory_box"/>
    <property type="match status" value="2"/>
</dbReference>
<dbReference type="Pfam" id="PF00990">
    <property type="entry name" value="GGDEF"/>
    <property type="match status" value="1"/>
</dbReference>
<accession>A0A178ML16</accession>
<dbReference type="GO" id="GO:0005886">
    <property type="term" value="C:plasma membrane"/>
    <property type="evidence" value="ECO:0007669"/>
    <property type="project" value="TreeGrafter"/>
</dbReference>
<keyword evidence="7" id="KW-1185">Reference proteome</keyword>
<dbReference type="GO" id="GO:0052621">
    <property type="term" value="F:diguanylate cyclase activity"/>
    <property type="evidence" value="ECO:0007669"/>
    <property type="project" value="UniProtKB-EC"/>
</dbReference>
<dbReference type="OrthoDB" id="7333362at2"/>
<dbReference type="InterPro" id="IPR050469">
    <property type="entry name" value="Diguanylate_Cyclase"/>
</dbReference>
<dbReference type="InterPro" id="IPR029787">
    <property type="entry name" value="Nucleotide_cyclase"/>
</dbReference>
<evidence type="ECO:0000259" key="3">
    <source>
        <dbReference type="PROSITE" id="PS50112"/>
    </source>
</evidence>
<dbReference type="Gene3D" id="3.30.70.270">
    <property type="match status" value="1"/>
</dbReference>
<dbReference type="SMART" id="SM00086">
    <property type="entry name" value="PAC"/>
    <property type="match status" value="2"/>
</dbReference>
<feature type="domain" description="PAS" evidence="3">
    <location>
        <begin position="280"/>
        <end position="350"/>
    </location>
</feature>
<gene>
    <name evidence="6" type="ORF">A6A05_13820</name>
</gene>
<evidence type="ECO:0000256" key="2">
    <source>
        <dbReference type="ARBA" id="ARBA00034247"/>
    </source>
</evidence>
<dbReference type="PANTHER" id="PTHR45138:SF9">
    <property type="entry name" value="DIGUANYLATE CYCLASE DGCM-RELATED"/>
    <property type="match status" value="1"/>
</dbReference>
<evidence type="ECO:0000256" key="1">
    <source>
        <dbReference type="ARBA" id="ARBA00012528"/>
    </source>
</evidence>
<evidence type="ECO:0000313" key="6">
    <source>
        <dbReference type="EMBL" id="OAN49421.1"/>
    </source>
</evidence>
<dbReference type="Gene3D" id="3.30.450.20">
    <property type="entry name" value="PAS domain"/>
    <property type="match status" value="3"/>
</dbReference>
<feature type="domain" description="GGDEF" evidence="5">
    <location>
        <begin position="435"/>
        <end position="568"/>
    </location>
</feature>
<dbReference type="CDD" id="cd00130">
    <property type="entry name" value="PAS"/>
    <property type="match status" value="3"/>
</dbReference>
<dbReference type="EMBL" id="LWQU01000149">
    <property type="protein sequence ID" value="OAN49421.1"/>
    <property type="molecule type" value="Genomic_DNA"/>
</dbReference>
<evidence type="ECO:0000313" key="7">
    <source>
        <dbReference type="Proteomes" id="UP000078543"/>
    </source>
</evidence>
<name>A0A178ML16_9PROT</name>
<dbReference type="PROSITE" id="PS50112">
    <property type="entry name" value="PAS"/>
    <property type="match status" value="1"/>
</dbReference>
<evidence type="ECO:0000259" key="5">
    <source>
        <dbReference type="PROSITE" id="PS50887"/>
    </source>
</evidence>
<dbReference type="STRING" id="1437059.A6A05_13820"/>
<dbReference type="InterPro" id="IPR043128">
    <property type="entry name" value="Rev_trsase/Diguanyl_cyclase"/>
</dbReference>
<dbReference type="InterPro" id="IPR000700">
    <property type="entry name" value="PAS-assoc_C"/>
</dbReference>
<dbReference type="PROSITE" id="PS50887">
    <property type="entry name" value="GGDEF"/>
    <property type="match status" value="1"/>
</dbReference>
<dbReference type="FunFam" id="3.30.70.270:FF:000001">
    <property type="entry name" value="Diguanylate cyclase domain protein"/>
    <property type="match status" value="1"/>
</dbReference>
<dbReference type="InterPro" id="IPR001610">
    <property type="entry name" value="PAC"/>
</dbReference>
<dbReference type="CDD" id="cd01949">
    <property type="entry name" value="GGDEF"/>
    <property type="match status" value="1"/>
</dbReference>
<dbReference type="InterPro" id="IPR000014">
    <property type="entry name" value="PAS"/>
</dbReference>
<reference evidence="6 7" key="1">
    <citation type="submission" date="2016-04" db="EMBL/GenBank/DDBJ databases">
        <title>Draft genome sequence of freshwater magnetotactic bacteria Magnetospirillum marisnigri SP-1 and Magnetospirillum moscoviense BB-1.</title>
        <authorList>
            <person name="Koziaeva V."/>
            <person name="Dziuba M.V."/>
            <person name="Ivanov T.M."/>
            <person name="Kuznetsov B."/>
            <person name="Grouzdev D.S."/>
        </authorList>
    </citation>
    <scope>NUCLEOTIDE SEQUENCE [LARGE SCALE GENOMIC DNA]</scope>
    <source>
        <strain evidence="6 7">BB-1</strain>
    </source>
</reference>
<dbReference type="SMART" id="SM00091">
    <property type="entry name" value="PAS"/>
    <property type="match status" value="3"/>
</dbReference>
<dbReference type="PANTHER" id="PTHR45138">
    <property type="entry name" value="REGULATORY COMPONENTS OF SENSORY TRANSDUCTION SYSTEM"/>
    <property type="match status" value="1"/>
</dbReference>
<protein>
    <recommendedName>
        <fullName evidence="1">diguanylate cyclase</fullName>
        <ecNumber evidence="1">2.7.7.65</ecNumber>
    </recommendedName>
</protein>
<dbReference type="EC" id="2.7.7.65" evidence="1"/>
<comment type="caution">
    <text evidence="6">The sequence shown here is derived from an EMBL/GenBank/DDBJ whole genome shotgun (WGS) entry which is preliminary data.</text>
</comment>
<dbReference type="SUPFAM" id="SSF55785">
    <property type="entry name" value="PYP-like sensor domain (PAS domain)"/>
    <property type="match status" value="3"/>
</dbReference>
<dbReference type="RefSeq" id="WP_156521047.1">
    <property type="nucleotide sequence ID" value="NZ_LWQU01000149.1"/>
</dbReference>
<evidence type="ECO:0000259" key="4">
    <source>
        <dbReference type="PROSITE" id="PS50113"/>
    </source>
</evidence>
<comment type="catalytic activity">
    <reaction evidence="2">
        <text>2 GTP = 3',3'-c-di-GMP + 2 diphosphate</text>
        <dbReference type="Rhea" id="RHEA:24898"/>
        <dbReference type="ChEBI" id="CHEBI:33019"/>
        <dbReference type="ChEBI" id="CHEBI:37565"/>
        <dbReference type="ChEBI" id="CHEBI:58805"/>
        <dbReference type="EC" id="2.7.7.65"/>
    </reaction>
</comment>
<dbReference type="AlphaFoldDB" id="A0A178ML16"/>
<dbReference type="PROSITE" id="PS50113">
    <property type="entry name" value="PAC"/>
    <property type="match status" value="1"/>
</dbReference>
<dbReference type="Pfam" id="PF08448">
    <property type="entry name" value="PAS_4"/>
    <property type="match status" value="1"/>
</dbReference>
<sequence>MGNEVGTAERRKRKVQFSDNAIVTLEVTDQFAARCRFGTVEEANSAAARFLGVTKLEGLLGRSLLDFIADDYRPVIQELLDLHVVELDPIPLMIHTPDGKSREAEIKIHPARELGDGSSIVTLRDLAAQTRAAMQARRMDALFRSLVDNAMHMICRCHGERVVYINSAGRALIGLPPDEGEASWPIWTFFDEPYRSLFHEDLSALLDETGIVPVRFRRIDGSAIDVQVRITRLPDEDNDIEFMLEARDITGQNKAVSALRAMNDTLERRVVERTSELNIQKGFLERLLTAMPNPVWWKGLDGRYLGFNNAFATLLNADPDTWIGRSVEDVAPGDHVALSKTRDEQALNGPPIAYEMELQAKDGKRQFLVNKTAWLNERKQPAGLIGVMIDISRQKDLENELRRLATTDALTGTFNRRHFMEQAAEMVAVARRHHRAASVMMLDIDHFKRINDTFGHPVGDLAIKALANTCMGALRGSDILGRLGGEEFAICLPETDLTGCRILAERMREAVAAICVEADGHQVRFTASIGIAGLEEPDHSVDIVLARADQALYRAKNGGRNRVVADRDA</sequence>
<dbReference type="InterPro" id="IPR035965">
    <property type="entry name" value="PAS-like_dom_sf"/>
</dbReference>
<dbReference type="Proteomes" id="UP000078543">
    <property type="component" value="Unassembled WGS sequence"/>
</dbReference>
<dbReference type="InterPro" id="IPR000160">
    <property type="entry name" value="GGDEF_dom"/>
</dbReference>
<dbReference type="InterPro" id="IPR013656">
    <property type="entry name" value="PAS_4"/>
</dbReference>
<dbReference type="SMART" id="SM00267">
    <property type="entry name" value="GGDEF"/>
    <property type="match status" value="1"/>
</dbReference>
<feature type="domain" description="PAC" evidence="4">
    <location>
        <begin position="352"/>
        <end position="403"/>
    </location>
</feature>
<dbReference type="Pfam" id="PF13426">
    <property type="entry name" value="PAS_9"/>
    <property type="match status" value="2"/>
</dbReference>
<proteinExistence type="predicted"/>
<organism evidence="6 7">
    <name type="scientific">Magnetospirillum moscoviense</name>
    <dbReference type="NCBI Taxonomy" id="1437059"/>
    <lineage>
        <taxon>Bacteria</taxon>
        <taxon>Pseudomonadati</taxon>
        <taxon>Pseudomonadota</taxon>
        <taxon>Alphaproteobacteria</taxon>
        <taxon>Rhodospirillales</taxon>
        <taxon>Rhodospirillaceae</taxon>
        <taxon>Magnetospirillum</taxon>
    </lineage>
</organism>
<dbReference type="SUPFAM" id="SSF55073">
    <property type="entry name" value="Nucleotide cyclase"/>
    <property type="match status" value="1"/>
</dbReference>
<dbReference type="NCBIfam" id="TIGR00254">
    <property type="entry name" value="GGDEF"/>
    <property type="match status" value="1"/>
</dbReference>
<dbReference type="GO" id="GO:1902201">
    <property type="term" value="P:negative regulation of bacterial-type flagellum-dependent cell motility"/>
    <property type="evidence" value="ECO:0007669"/>
    <property type="project" value="TreeGrafter"/>
</dbReference>
<dbReference type="GO" id="GO:0043709">
    <property type="term" value="P:cell adhesion involved in single-species biofilm formation"/>
    <property type="evidence" value="ECO:0007669"/>
    <property type="project" value="TreeGrafter"/>
</dbReference>